<dbReference type="Gene3D" id="3.30.9.10">
    <property type="entry name" value="D-Amino Acid Oxidase, subunit A, domain 2"/>
    <property type="match status" value="1"/>
</dbReference>
<dbReference type="InterPro" id="IPR006076">
    <property type="entry name" value="FAD-dep_OxRdtase"/>
</dbReference>
<dbReference type="PANTHER" id="PTHR13847:SF289">
    <property type="entry name" value="GLYCINE OXIDASE"/>
    <property type="match status" value="1"/>
</dbReference>
<dbReference type="AlphaFoldDB" id="A0A7W4NQE9"/>
<proteinExistence type="predicted"/>
<dbReference type="SUPFAM" id="SSF51971">
    <property type="entry name" value="Nucleotide-binding domain"/>
    <property type="match status" value="1"/>
</dbReference>
<evidence type="ECO:0000313" key="3">
    <source>
        <dbReference type="EMBL" id="MBB2159030.1"/>
    </source>
</evidence>
<dbReference type="Gene3D" id="3.50.50.60">
    <property type="entry name" value="FAD/NAD(P)-binding domain"/>
    <property type="match status" value="1"/>
</dbReference>
<keyword evidence="1" id="KW-0560">Oxidoreductase</keyword>
<accession>A0A7W4NQE9</accession>
<dbReference type="PANTHER" id="PTHR13847">
    <property type="entry name" value="SARCOSINE DEHYDROGENASE-RELATED"/>
    <property type="match status" value="1"/>
</dbReference>
<dbReference type="Proteomes" id="UP000589085">
    <property type="component" value="Unassembled WGS sequence"/>
</dbReference>
<dbReference type="GO" id="GO:0016491">
    <property type="term" value="F:oxidoreductase activity"/>
    <property type="evidence" value="ECO:0007669"/>
    <property type="project" value="UniProtKB-KW"/>
</dbReference>
<reference evidence="3 4" key="1">
    <citation type="submission" date="2020-04" db="EMBL/GenBank/DDBJ databases">
        <title>Description of novel Gluconacetobacter.</title>
        <authorList>
            <person name="Sombolestani A."/>
        </authorList>
    </citation>
    <scope>NUCLEOTIDE SEQUENCE [LARGE SCALE GENOMIC DNA]</scope>
    <source>
        <strain evidence="3 4">LMG 19747</strain>
    </source>
</reference>
<evidence type="ECO:0000256" key="1">
    <source>
        <dbReference type="ARBA" id="ARBA00023002"/>
    </source>
</evidence>
<dbReference type="EMBL" id="JABEQJ010000002">
    <property type="protein sequence ID" value="MBB2159030.1"/>
    <property type="molecule type" value="Genomic_DNA"/>
</dbReference>
<evidence type="ECO:0000259" key="2">
    <source>
        <dbReference type="Pfam" id="PF01266"/>
    </source>
</evidence>
<organism evidence="3 4">
    <name type="scientific">Gluconacetobacter sacchari</name>
    <dbReference type="NCBI Taxonomy" id="92759"/>
    <lineage>
        <taxon>Bacteria</taxon>
        <taxon>Pseudomonadati</taxon>
        <taxon>Pseudomonadota</taxon>
        <taxon>Alphaproteobacteria</taxon>
        <taxon>Acetobacterales</taxon>
        <taxon>Acetobacteraceae</taxon>
        <taxon>Gluconacetobacter</taxon>
    </lineage>
</organism>
<protein>
    <submittedName>
        <fullName evidence="3">FAD-dependent oxidoreductase</fullName>
    </submittedName>
</protein>
<dbReference type="RefSeq" id="WP_246386729.1">
    <property type="nucleotide sequence ID" value="NZ_JABEQJ010000002.1"/>
</dbReference>
<comment type="caution">
    <text evidence="3">The sequence shown here is derived from an EMBL/GenBank/DDBJ whole genome shotgun (WGS) entry which is preliminary data.</text>
</comment>
<name>A0A7W4NQE9_9PROT</name>
<dbReference type="GO" id="GO:0005737">
    <property type="term" value="C:cytoplasm"/>
    <property type="evidence" value="ECO:0007669"/>
    <property type="project" value="TreeGrafter"/>
</dbReference>
<gene>
    <name evidence="3" type="ORF">HLH48_02375</name>
</gene>
<dbReference type="InterPro" id="IPR036188">
    <property type="entry name" value="FAD/NAD-bd_sf"/>
</dbReference>
<dbReference type="SUPFAM" id="SSF54373">
    <property type="entry name" value="FAD-linked reductases, C-terminal domain"/>
    <property type="match status" value="1"/>
</dbReference>
<sequence length="338" mass="36177">MSMMKGEGDARPRVLVRGAGVAGLTSAVTLAERGADVVLQEIGNREGAGASWMAGGMLASWCEAESAPPEVTRDSLESVDWWAGHVPDVARNGTLVLAPPRDGAEIARFARRTSHFQTVDGAGIGALEPDLEGRFDKGLFFPEEGHLDPRKALGALRDRLVALGGTMSVHAPADGVQGDPWHGARPDWVVDCTGIAAENQLTGLRGVRGEMVLLRCHEVTLSRPVRMLHPRIPVYIVPREDHLFMVGATMVESESLASMTLRSMVELLTAAYVLHPAFGEAEIVETGVGVRPAYPDNVPAVTVHGRTVYVNGMYRHGFLLSPSRARRVGEIVFGGPAA</sequence>
<dbReference type="Pfam" id="PF01266">
    <property type="entry name" value="DAO"/>
    <property type="match status" value="1"/>
</dbReference>
<feature type="domain" description="FAD dependent oxidoreductase" evidence="2">
    <location>
        <begin position="13"/>
        <end position="328"/>
    </location>
</feature>
<evidence type="ECO:0000313" key="4">
    <source>
        <dbReference type="Proteomes" id="UP000589085"/>
    </source>
</evidence>
<dbReference type="PRINTS" id="PR00420">
    <property type="entry name" value="RNGMNOXGNASE"/>
</dbReference>